<evidence type="ECO:0000313" key="3">
    <source>
        <dbReference type="Proteomes" id="UP000545876"/>
    </source>
</evidence>
<dbReference type="Proteomes" id="UP000545876">
    <property type="component" value="Unassembled WGS sequence"/>
</dbReference>
<keyword evidence="1" id="KW-0472">Membrane</keyword>
<dbReference type="EMBL" id="JAAZBX010000006">
    <property type="protein sequence ID" value="NLD25382.1"/>
    <property type="molecule type" value="Genomic_DNA"/>
</dbReference>
<evidence type="ECO:0000313" key="2">
    <source>
        <dbReference type="EMBL" id="NLD25382.1"/>
    </source>
</evidence>
<proteinExistence type="predicted"/>
<comment type="caution">
    <text evidence="2">The sequence shown here is derived from an EMBL/GenBank/DDBJ whole genome shotgun (WGS) entry which is preliminary data.</text>
</comment>
<organism evidence="2 3">
    <name type="scientific">Candidatus Dojkabacteria bacterium</name>
    <dbReference type="NCBI Taxonomy" id="2099670"/>
    <lineage>
        <taxon>Bacteria</taxon>
        <taxon>Candidatus Dojkabacteria</taxon>
    </lineage>
</organism>
<reference evidence="2 3" key="1">
    <citation type="journal article" date="2020" name="Biotechnol. Biofuels">
        <title>New insights from the biogas microbiome by comprehensive genome-resolved metagenomics of nearly 1600 species originating from multiple anaerobic digesters.</title>
        <authorList>
            <person name="Campanaro S."/>
            <person name="Treu L."/>
            <person name="Rodriguez-R L.M."/>
            <person name="Kovalovszki A."/>
            <person name="Ziels R.M."/>
            <person name="Maus I."/>
            <person name="Zhu X."/>
            <person name="Kougias P.G."/>
            <person name="Basile A."/>
            <person name="Luo G."/>
            <person name="Schluter A."/>
            <person name="Konstantinidis K.T."/>
            <person name="Angelidaki I."/>
        </authorList>
    </citation>
    <scope>NUCLEOTIDE SEQUENCE [LARGE SCALE GENOMIC DNA]</scope>
    <source>
        <strain evidence="2">AS06rmzACSIP_65</strain>
    </source>
</reference>
<feature type="transmembrane region" description="Helical" evidence="1">
    <location>
        <begin position="65"/>
        <end position="86"/>
    </location>
</feature>
<dbReference type="AlphaFoldDB" id="A0A847D0J4"/>
<protein>
    <submittedName>
        <fullName evidence="2">Uncharacterized protein</fullName>
    </submittedName>
</protein>
<keyword evidence="1" id="KW-0812">Transmembrane</keyword>
<evidence type="ECO:0000256" key="1">
    <source>
        <dbReference type="SAM" id="Phobius"/>
    </source>
</evidence>
<name>A0A847D0J4_9BACT</name>
<gene>
    <name evidence="2" type="ORF">GX656_01940</name>
</gene>
<keyword evidence="1" id="KW-1133">Transmembrane helix</keyword>
<accession>A0A847D0J4</accession>
<sequence length="195" mass="23673">MKENILDKIKESISEIANNNEAYTKLIQLKENVLQTFDEHINKILEEKEIIKRIKFPKVKVNFKYVLSIPFIYSMILPSVILHIFVQIYQQVCFRLYGIPTVKQSEYFVYDRKLLSLLNPLEKFNCIYCSYVNNLFRFCTEIGARTERYWCPIKYYRRINKTHSQYEKFVKEAKSRDDFEEKWEELRDFSDLENT</sequence>